<keyword evidence="2" id="KW-1185">Reference proteome</keyword>
<gene>
    <name evidence="1" type="ORF">U14_01363</name>
</gene>
<reference evidence="1" key="1">
    <citation type="journal article" date="2015" name="PeerJ">
        <title>First genomic representation of candidate bacterial phylum KSB3 points to enhanced environmental sensing as a trigger of wastewater bulking.</title>
        <authorList>
            <person name="Sekiguchi Y."/>
            <person name="Ohashi A."/>
            <person name="Parks D.H."/>
            <person name="Yamauchi T."/>
            <person name="Tyson G.W."/>
            <person name="Hugenholtz P."/>
        </authorList>
    </citation>
    <scope>NUCLEOTIDE SEQUENCE [LARGE SCALE GENOMIC DNA]</scope>
</reference>
<evidence type="ECO:0008006" key="3">
    <source>
        <dbReference type="Google" id="ProtNLM"/>
    </source>
</evidence>
<protein>
    <recommendedName>
        <fullName evidence="3">STAS domain-containing protein</fullName>
    </recommendedName>
</protein>
<accession>A0A0S6VRV3</accession>
<dbReference type="Proteomes" id="UP000030700">
    <property type="component" value="Unassembled WGS sequence"/>
</dbReference>
<organism evidence="1">
    <name type="scientific">Candidatus Moduliflexus flocculans</name>
    <dbReference type="NCBI Taxonomy" id="1499966"/>
    <lineage>
        <taxon>Bacteria</taxon>
        <taxon>Candidatus Moduliflexota</taxon>
        <taxon>Candidatus Moduliflexia</taxon>
        <taxon>Candidatus Moduliflexales</taxon>
        <taxon>Candidatus Moduliflexaceae</taxon>
    </lineage>
</organism>
<dbReference type="InterPro" id="IPR036513">
    <property type="entry name" value="STAS_dom_sf"/>
</dbReference>
<dbReference type="SUPFAM" id="SSF52091">
    <property type="entry name" value="SpoIIaa-like"/>
    <property type="match status" value="1"/>
</dbReference>
<name>A0A0S6VRV3_9BACT</name>
<dbReference type="Gene3D" id="3.30.750.24">
    <property type="entry name" value="STAS domain"/>
    <property type="match status" value="1"/>
</dbReference>
<dbReference type="AlphaFoldDB" id="A0A0S6VRV3"/>
<evidence type="ECO:0000313" key="1">
    <source>
        <dbReference type="EMBL" id="GAK50136.1"/>
    </source>
</evidence>
<evidence type="ECO:0000313" key="2">
    <source>
        <dbReference type="Proteomes" id="UP000030700"/>
    </source>
</evidence>
<dbReference type="EMBL" id="DF820456">
    <property type="protein sequence ID" value="GAK50136.1"/>
    <property type="molecule type" value="Genomic_DNA"/>
</dbReference>
<dbReference type="HOGENOM" id="CLU_2128543_0_0_0"/>
<proteinExistence type="predicted"/>
<sequence>MNVSQGLSYSEPGFDIFFEENVLRFTGKMEMFAYLAFEKFLHQLEEKISPAEACLIDFTELSYLNSRGFRTLVNYFLSSSHIFVLRINQKVTWQSQSLPMLVQLRPNRISIRP</sequence>